<comment type="catalytic activity">
    <reaction evidence="1">
        <text>alpha-D-glucose 6-phosphate = beta-D-glucose 6-phosphate</text>
        <dbReference type="Rhea" id="RHEA:16249"/>
        <dbReference type="ChEBI" id="CHEBI:58225"/>
        <dbReference type="ChEBI" id="CHEBI:58247"/>
        <dbReference type="EC" id="5.1.3.15"/>
    </reaction>
</comment>
<dbReference type="PANTHER" id="PTHR11122">
    <property type="entry name" value="APOSPORY-ASSOCIATED PROTEIN C-RELATED"/>
    <property type="match status" value="1"/>
</dbReference>
<dbReference type="CDD" id="cd09020">
    <property type="entry name" value="D-hex-6-P-epi_like"/>
    <property type="match status" value="1"/>
</dbReference>
<dbReference type="Gene3D" id="2.70.98.10">
    <property type="match status" value="1"/>
</dbReference>
<dbReference type="GO" id="GO:0005975">
    <property type="term" value="P:carbohydrate metabolic process"/>
    <property type="evidence" value="ECO:0007669"/>
    <property type="project" value="InterPro"/>
</dbReference>
<accession>W0RE01</accession>
<evidence type="ECO:0000256" key="1">
    <source>
        <dbReference type="ARBA" id="ARBA00001096"/>
    </source>
</evidence>
<dbReference type="Proteomes" id="UP000019151">
    <property type="component" value="Chromosome"/>
</dbReference>
<keyword evidence="3 4" id="KW-0413">Isomerase</keyword>
<dbReference type="SUPFAM" id="SSF74650">
    <property type="entry name" value="Galactose mutarotase-like"/>
    <property type="match status" value="1"/>
</dbReference>
<dbReference type="KEGG" id="gba:J421_1018"/>
<sequence length="271" mass="29292">MPSPFTPLPLERAGARAAVLPYGAHVTAWSTADGEQLYLSPRTAYEEGSAIRGGVPVVFPQFSDRGPLPKHGFARTRAWDVLAHAADAVTLALRDDAATRALWPHPFRAELRVVLSDDTLAVTLAVENPGADAIAFTAALHTYLRVADVADVAVEGLRGVRYQDNTARGAERLDDADAVRFDGEVDRVYLDVPNEVTVREPGRARVVRAEGFRDVVVWNPGAERARGIADLEPDGWRRFVCVEAGAVVQPVTLDAGARWTGTQRIAVAPAR</sequence>
<dbReference type="eggNOG" id="COG0676">
    <property type="taxonomic scope" value="Bacteria"/>
</dbReference>
<dbReference type="GO" id="GO:0005737">
    <property type="term" value="C:cytoplasm"/>
    <property type="evidence" value="ECO:0007669"/>
    <property type="project" value="TreeGrafter"/>
</dbReference>
<evidence type="ECO:0000313" key="6">
    <source>
        <dbReference type="EMBL" id="AHG88555.1"/>
    </source>
</evidence>
<dbReference type="GO" id="GO:0030246">
    <property type="term" value="F:carbohydrate binding"/>
    <property type="evidence" value="ECO:0007669"/>
    <property type="project" value="UniProtKB-UniRule"/>
</dbReference>
<evidence type="ECO:0000256" key="2">
    <source>
        <dbReference type="ARBA" id="ARBA00005866"/>
    </source>
</evidence>
<dbReference type="EMBL" id="CP007128">
    <property type="protein sequence ID" value="AHG88555.1"/>
    <property type="molecule type" value="Genomic_DNA"/>
</dbReference>
<dbReference type="InterPro" id="IPR011013">
    <property type="entry name" value="Gal_mutarotase_sf_dom"/>
</dbReference>
<dbReference type="RefSeq" id="WP_025410086.1">
    <property type="nucleotide sequence ID" value="NZ_CP007128.1"/>
</dbReference>
<dbReference type="InterPro" id="IPR014718">
    <property type="entry name" value="GH-type_carb-bd"/>
</dbReference>
<dbReference type="PATRIC" id="fig|861299.3.peg.1032"/>
<evidence type="ECO:0000256" key="5">
    <source>
        <dbReference type="PIRSR" id="PIRSR016020-1"/>
    </source>
</evidence>
<proteinExistence type="inferred from homology"/>
<gene>
    <name evidence="6" type="ORF">J421_1018</name>
</gene>
<dbReference type="Pfam" id="PF01263">
    <property type="entry name" value="Aldose_epim"/>
    <property type="match status" value="1"/>
</dbReference>
<name>W0RE01_9BACT</name>
<evidence type="ECO:0000256" key="3">
    <source>
        <dbReference type="ARBA" id="ARBA00023235"/>
    </source>
</evidence>
<reference evidence="6 7" key="1">
    <citation type="journal article" date="2014" name="Genome Announc.">
        <title>Genome Sequence and Methylome of Soil Bacterium Gemmatirosa kalamazoonensis KBS708T, a Member of the Rarely Cultivated Gemmatimonadetes Phylum.</title>
        <authorList>
            <person name="Debruyn J.M."/>
            <person name="Radosevich M."/>
            <person name="Wommack K.E."/>
            <person name="Polson S.W."/>
            <person name="Hauser L.J."/>
            <person name="Fawaz M.N."/>
            <person name="Korlach J."/>
            <person name="Tsai Y.C."/>
        </authorList>
    </citation>
    <scope>NUCLEOTIDE SEQUENCE [LARGE SCALE GENOMIC DNA]</scope>
    <source>
        <strain evidence="6 7">KBS708</strain>
    </source>
</reference>
<dbReference type="STRING" id="861299.J421_1018"/>
<feature type="active site" evidence="5">
    <location>
        <position position="243"/>
    </location>
</feature>
<keyword evidence="7" id="KW-1185">Reference proteome</keyword>
<dbReference type="AlphaFoldDB" id="W0RE01"/>
<dbReference type="OrthoDB" id="9790727at2"/>
<dbReference type="InterPro" id="IPR008183">
    <property type="entry name" value="Aldose_1/G6P_1-epimerase"/>
</dbReference>
<dbReference type="InParanoid" id="W0RE01"/>
<comment type="similarity">
    <text evidence="2 4">Belongs to the glucose-6-phosphate 1-epimerase family.</text>
</comment>
<dbReference type="HOGENOM" id="CLU_048345_2_0_0"/>
<dbReference type="PANTHER" id="PTHR11122:SF13">
    <property type="entry name" value="GLUCOSE-6-PHOSPHATE 1-EPIMERASE"/>
    <property type="match status" value="1"/>
</dbReference>
<dbReference type="GO" id="GO:0047938">
    <property type="term" value="F:glucose-6-phosphate 1-epimerase activity"/>
    <property type="evidence" value="ECO:0007669"/>
    <property type="project" value="UniProtKB-UniRule"/>
</dbReference>
<dbReference type="PIRSF" id="PIRSF016020">
    <property type="entry name" value="PHexose_mutarotase"/>
    <property type="match status" value="1"/>
</dbReference>
<feature type="active site" evidence="5">
    <location>
        <position position="141"/>
    </location>
</feature>
<protein>
    <recommendedName>
        <fullName evidence="4">Putative glucose-6-phosphate 1-epimerase</fullName>
        <ecNumber evidence="4">5.1.3.15</ecNumber>
    </recommendedName>
</protein>
<evidence type="ECO:0000256" key="4">
    <source>
        <dbReference type="PIRNR" id="PIRNR016020"/>
    </source>
</evidence>
<dbReference type="EC" id="5.1.3.15" evidence="4"/>
<dbReference type="InterPro" id="IPR025532">
    <property type="entry name" value="G6P_1-epimerase"/>
</dbReference>
<organism evidence="6 7">
    <name type="scientific">Gemmatirosa kalamazoonensis</name>
    <dbReference type="NCBI Taxonomy" id="861299"/>
    <lineage>
        <taxon>Bacteria</taxon>
        <taxon>Pseudomonadati</taxon>
        <taxon>Gemmatimonadota</taxon>
        <taxon>Gemmatimonadia</taxon>
        <taxon>Gemmatimonadales</taxon>
        <taxon>Gemmatimonadaceae</taxon>
        <taxon>Gemmatirosa</taxon>
    </lineage>
</organism>
<evidence type="ECO:0000313" key="7">
    <source>
        <dbReference type="Proteomes" id="UP000019151"/>
    </source>
</evidence>